<evidence type="ECO:0000256" key="1">
    <source>
        <dbReference type="ARBA" id="ARBA00004651"/>
    </source>
</evidence>
<keyword evidence="3" id="KW-1003">Cell membrane</keyword>
<dbReference type="PRINTS" id="PR00171">
    <property type="entry name" value="SUGRTRNSPORT"/>
</dbReference>
<evidence type="ECO:0000256" key="8">
    <source>
        <dbReference type="SAM" id="Phobius"/>
    </source>
</evidence>
<keyword evidence="4 8" id="KW-0812">Transmembrane</keyword>
<dbReference type="SUPFAM" id="SSF103473">
    <property type="entry name" value="MFS general substrate transporter"/>
    <property type="match status" value="1"/>
</dbReference>
<comment type="similarity">
    <text evidence="7">Belongs to the major facilitator superfamily. Sugar transporter (TC 2.A.1.1) family.</text>
</comment>
<evidence type="ECO:0000256" key="3">
    <source>
        <dbReference type="ARBA" id="ARBA00022475"/>
    </source>
</evidence>
<dbReference type="AlphaFoldDB" id="A0AAD4R404"/>
<dbReference type="PROSITE" id="PS00217">
    <property type="entry name" value="SUGAR_TRANSPORT_2"/>
    <property type="match status" value="1"/>
</dbReference>
<evidence type="ECO:0000256" key="2">
    <source>
        <dbReference type="ARBA" id="ARBA00022448"/>
    </source>
</evidence>
<feature type="transmembrane region" description="Helical" evidence="8">
    <location>
        <begin position="102"/>
        <end position="126"/>
    </location>
</feature>
<keyword evidence="6 8" id="KW-0472">Membrane</keyword>
<dbReference type="NCBIfam" id="TIGR00879">
    <property type="entry name" value="SP"/>
    <property type="match status" value="1"/>
</dbReference>
<dbReference type="GO" id="GO:0005353">
    <property type="term" value="F:fructose transmembrane transporter activity"/>
    <property type="evidence" value="ECO:0007669"/>
    <property type="project" value="UniProtKB-ARBA"/>
</dbReference>
<dbReference type="InterPro" id="IPR045263">
    <property type="entry name" value="GLUT"/>
</dbReference>
<gene>
    <name evidence="10" type="ORF">DdX_08563</name>
</gene>
<evidence type="ECO:0000256" key="7">
    <source>
        <dbReference type="RuleBase" id="RU003346"/>
    </source>
</evidence>
<dbReference type="EMBL" id="JAKKPZ010000013">
    <property type="protein sequence ID" value="KAI1714468.1"/>
    <property type="molecule type" value="Genomic_DNA"/>
</dbReference>
<organism evidence="10 11">
    <name type="scientific">Ditylenchus destructor</name>
    <dbReference type="NCBI Taxonomy" id="166010"/>
    <lineage>
        <taxon>Eukaryota</taxon>
        <taxon>Metazoa</taxon>
        <taxon>Ecdysozoa</taxon>
        <taxon>Nematoda</taxon>
        <taxon>Chromadorea</taxon>
        <taxon>Rhabditida</taxon>
        <taxon>Tylenchina</taxon>
        <taxon>Tylenchomorpha</taxon>
        <taxon>Sphaerularioidea</taxon>
        <taxon>Anguinidae</taxon>
        <taxon>Anguininae</taxon>
        <taxon>Ditylenchus</taxon>
    </lineage>
</organism>
<feature type="transmembrane region" description="Helical" evidence="8">
    <location>
        <begin position="271"/>
        <end position="295"/>
    </location>
</feature>
<protein>
    <submittedName>
        <fullName evidence="10">Sugar transporter domain-containing protein</fullName>
    </submittedName>
</protein>
<dbReference type="GO" id="GO:0005886">
    <property type="term" value="C:plasma membrane"/>
    <property type="evidence" value="ECO:0007669"/>
    <property type="project" value="UniProtKB-SubCell"/>
</dbReference>
<feature type="transmembrane region" description="Helical" evidence="8">
    <location>
        <begin position="191"/>
        <end position="212"/>
    </location>
</feature>
<evidence type="ECO:0000256" key="5">
    <source>
        <dbReference type="ARBA" id="ARBA00022989"/>
    </source>
</evidence>
<dbReference type="PANTHER" id="PTHR23503">
    <property type="entry name" value="SOLUTE CARRIER FAMILY 2"/>
    <property type="match status" value="1"/>
</dbReference>
<comment type="caution">
    <text evidence="10">The sequence shown here is derived from an EMBL/GenBank/DDBJ whole genome shotgun (WGS) entry which is preliminary data.</text>
</comment>
<dbReference type="InterPro" id="IPR005829">
    <property type="entry name" value="Sugar_transporter_CS"/>
</dbReference>
<feature type="transmembrane region" description="Helical" evidence="8">
    <location>
        <begin position="376"/>
        <end position="403"/>
    </location>
</feature>
<dbReference type="Pfam" id="PF00083">
    <property type="entry name" value="Sugar_tr"/>
    <property type="match status" value="1"/>
</dbReference>
<dbReference type="Proteomes" id="UP001201812">
    <property type="component" value="Unassembled WGS sequence"/>
</dbReference>
<accession>A0AAD4R404</accession>
<dbReference type="InterPro" id="IPR036259">
    <property type="entry name" value="MFS_trans_sf"/>
</dbReference>
<feature type="transmembrane region" description="Helical" evidence="8">
    <location>
        <begin position="343"/>
        <end position="364"/>
    </location>
</feature>
<keyword evidence="10" id="KW-0762">Sugar transport</keyword>
<feature type="transmembrane region" description="Helical" evidence="8">
    <location>
        <begin position="132"/>
        <end position="152"/>
    </location>
</feature>
<keyword evidence="11" id="KW-1185">Reference proteome</keyword>
<dbReference type="GO" id="GO:1990539">
    <property type="term" value="P:fructose import across plasma membrane"/>
    <property type="evidence" value="ECO:0007669"/>
    <property type="project" value="UniProtKB-ARBA"/>
</dbReference>
<evidence type="ECO:0000256" key="6">
    <source>
        <dbReference type="ARBA" id="ARBA00023136"/>
    </source>
</evidence>
<dbReference type="PROSITE" id="PS50850">
    <property type="entry name" value="MFS"/>
    <property type="match status" value="1"/>
</dbReference>
<dbReference type="InterPro" id="IPR005828">
    <property type="entry name" value="MFS_sugar_transport-like"/>
</dbReference>
<dbReference type="InterPro" id="IPR020846">
    <property type="entry name" value="MFS_dom"/>
</dbReference>
<dbReference type="Gene3D" id="1.20.1250.20">
    <property type="entry name" value="MFS general substrate transporter like domains"/>
    <property type="match status" value="1"/>
</dbReference>
<sequence>MENPDSLKEEHLTSFLLFSVFAATIGSSFQFGYHLSCVNPPGQLITKWYNESHFQMFGTYFTPEEADFAWSITVSMFAFGGMFGGLLSGWLADRVGRRGTILYNNVLIIIAVALMTSAKYIGIYYLITAGRFLIGISAGINCGVAPVYLTEISPIKLRGTMGSANQLVITFAVLISMIVGLPYIFGDERRWPFIFAFALIPCLIQLTTLPFCPESPKYSLLLKHNRNQAERDLKILRGRNDVSAELNLIEEENGNEEKIGFKHMFFGEYRWPLVVVTVTMLAQQFSGINAILFYSTRIFRDAGLSGDGPIYASICIIAVQFAHTGVSTWLVDHPKCGRRPLLLLGFAGMFVSSIFLAIFLSIAGSKDESGNLTNQWAAYVSILFVLSFVVSFATGPGAIPWFLASELFSSAARGVASAVVVVASWCGSFTVGLSFLELNHVIGQLTFLLFACILLFSVIFTYKFVPETKGKSVDEINADLIVRRKHIF</sequence>
<feature type="transmembrane region" description="Helical" evidence="8">
    <location>
        <begin position="415"/>
        <end position="436"/>
    </location>
</feature>
<feature type="transmembrane region" description="Helical" evidence="8">
    <location>
        <begin position="68"/>
        <end position="90"/>
    </location>
</feature>
<evidence type="ECO:0000313" key="11">
    <source>
        <dbReference type="Proteomes" id="UP001201812"/>
    </source>
</evidence>
<feature type="domain" description="Major facilitator superfamily (MFS) profile" evidence="9">
    <location>
        <begin position="20"/>
        <end position="469"/>
    </location>
</feature>
<feature type="transmembrane region" description="Helical" evidence="8">
    <location>
        <begin position="310"/>
        <end position="331"/>
    </location>
</feature>
<feature type="transmembrane region" description="Helical" evidence="8">
    <location>
        <begin position="164"/>
        <end position="185"/>
    </location>
</feature>
<name>A0AAD4R404_9BILA</name>
<evidence type="ECO:0000259" key="9">
    <source>
        <dbReference type="PROSITE" id="PS50850"/>
    </source>
</evidence>
<keyword evidence="2 7" id="KW-0813">Transport</keyword>
<evidence type="ECO:0000256" key="4">
    <source>
        <dbReference type="ARBA" id="ARBA00022692"/>
    </source>
</evidence>
<feature type="transmembrane region" description="Helical" evidence="8">
    <location>
        <begin position="442"/>
        <end position="462"/>
    </location>
</feature>
<reference evidence="10" key="1">
    <citation type="submission" date="2022-01" db="EMBL/GenBank/DDBJ databases">
        <title>Genome Sequence Resource for Two Populations of Ditylenchus destructor, the Migratory Endoparasitic Phytonematode.</title>
        <authorList>
            <person name="Zhang H."/>
            <person name="Lin R."/>
            <person name="Xie B."/>
        </authorList>
    </citation>
    <scope>NUCLEOTIDE SEQUENCE</scope>
    <source>
        <strain evidence="10">BazhouSP</strain>
    </source>
</reference>
<evidence type="ECO:0000313" key="10">
    <source>
        <dbReference type="EMBL" id="KAI1714468.1"/>
    </source>
</evidence>
<keyword evidence="5 8" id="KW-1133">Transmembrane helix</keyword>
<dbReference type="FunFam" id="1.20.1250.20:FF:001511">
    <property type="entry name" value="Solute carrier family 2, facilitated glucose transporter member 5"/>
    <property type="match status" value="1"/>
</dbReference>
<feature type="transmembrane region" description="Helical" evidence="8">
    <location>
        <begin position="12"/>
        <end position="33"/>
    </location>
</feature>
<dbReference type="PANTHER" id="PTHR23503:SF8">
    <property type="entry name" value="FACILITATED GLUCOSE TRANSPORTER PROTEIN 1"/>
    <property type="match status" value="1"/>
</dbReference>
<dbReference type="InterPro" id="IPR003663">
    <property type="entry name" value="Sugar/inositol_transpt"/>
</dbReference>
<comment type="subcellular location">
    <subcellularLocation>
        <location evidence="1">Cell membrane</location>
        <topology evidence="1">Multi-pass membrane protein</topology>
    </subcellularLocation>
</comment>
<proteinExistence type="inferred from homology"/>